<organism evidence="3 4">
    <name type="scientific">Salipiger profundus</name>
    <dbReference type="NCBI Taxonomy" id="1229727"/>
    <lineage>
        <taxon>Bacteria</taxon>
        <taxon>Pseudomonadati</taxon>
        <taxon>Pseudomonadota</taxon>
        <taxon>Alphaproteobacteria</taxon>
        <taxon>Rhodobacterales</taxon>
        <taxon>Roseobacteraceae</taxon>
        <taxon>Salipiger</taxon>
    </lineage>
</organism>
<feature type="compositionally biased region" description="Pro residues" evidence="1">
    <location>
        <begin position="237"/>
        <end position="247"/>
    </location>
</feature>
<dbReference type="OrthoDB" id="1778949at2"/>
<gene>
    <name evidence="3" type="ORF">Ga0080559_TMP4903</name>
</gene>
<sequence length="307" mass="31615">MTALTEDGTRLVSETAARHGVSTEAAEHLLYALAAGQGTQAQFNHPELGGMGQWSLGGMTMVGDMFNNALKAKVDALCSELAQGLAGGGVFRPQPQRPVPPQGQSQSQSSGQSSGASRNQSQGPGSSLFLPGGAGAATSWPGVLGAASSVGSQNNLRYAVFPDTRRLAIDIGGAVEIYDTGDHRITGVSQQQSGDQSLTFTSQHGLVRLSDLPKVGTDPAPTSGTAQADPVVETPAPSAPPPQPVSEPPAQQTAAPAMQSVPMSPAPSAMDADAVIGLIRKLGELMEAGLLTREEFEAKKRDLLDRL</sequence>
<evidence type="ECO:0000313" key="3">
    <source>
        <dbReference type="EMBL" id="APX25699.1"/>
    </source>
</evidence>
<feature type="region of interest" description="Disordered" evidence="1">
    <location>
        <begin position="88"/>
        <end position="132"/>
    </location>
</feature>
<feature type="compositionally biased region" description="Low complexity" evidence="1">
    <location>
        <begin position="102"/>
        <end position="123"/>
    </location>
</feature>
<dbReference type="RefSeq" id="WP_076625173.1">
    <property type="nucleotide sequence ID" value="NZ_BMEW01000002.1"/>
</dbReference>
<evidence type="ECO:0000313" key="4">
    <source>
        <dbReference type="Proteomes" id="UP000186559"/>
    </source>
</evidence>
<dbReference type="EMBL" id="CP014796">
    <property type="protein sequence ID" value="APX25699.1"/>
    <property type="molecule type" value="Genomic_DNA"/>
</dbReference>
<dbReference type="STRING" id="1229727.Ga0080559_TMP4903"/>
<accession>A0A1U7DC36</accession>
<keyword evidence="4" id="KW-1185">Reference proteome</keyword>
<feature type="region of interest" description="Disordered" evidence="1">
    <location>
        <begin position="213"/>
        <end position="267"/>
    </location>
</feature>
<dbReference type="AlphaFoldDB" id="A0A1U7DC36"/>
<evidence type="ECO:0000259" key="2">
    <source>
        <dbReference type="Pfam" id="PF09851"/>
    </source>
</evidence>
<reference evidence="3 4" key="1">
    <citation type="submission" date="2016-03" db="EMBL/GenBank/DDBJ databases">
        <title>Deep-sea bacteria in the southern Pacific.</title>
        <authorList>
            <person name="Tang K."/>
        </authorList>
    </citation>
    <scope>NUCLEOTIDE SEQUENCE [LARGE SCALE GENOMIC DNA]</scope>
    <source>
        <strain evidence="3 4">JLT2016</strain>
    </source>
</reference>
<dbReference type="Pfam" id="PF09851">
    <property type="entry name" value="SHOCT"/>
    <property type="match status" value="1"/>
</dbReference>
<dbReference type="Proteomes" id="UP000186559">
    <property type="component" value="Chromosome"/>
</dbReference>
<name>A0A1U7DC36_9RHOB</name>
<dbReference type="KEGG" id="tpro:Ga0080559_TMP4903"/>
<feature type="domain" description="SHOCT" evidence="2">
    <location>
        <begin position="279"/>
        <end position="304"/>
    </location>
</feature>
<proteinExistence type="predicted"/>
<feature type="compositionally biased region" description="Low complexity" evidence="1">
    <location>
        <begin position="248"/>
        <end position="259"/>
    </location>
</feature>
<dbReference type="InterPro" id="IPR018649">
    <property type="entry name" value="SHOCT"/>
</dbReference>
<evidence type="ECO:0000256" key="1">
    <source>
        <dbReference type="SAM" id="MobiDB-lite"/>
    </source>
</evidence>
<protein>
    <submittedName>
        <fullName evidence="3">Short C-terminal domain-containing protein</fullName>
    </submittedName>
</protein>